<reference evidence="1 2" key="1">
    <citation type="submission" date="2020-06" db="EMBL/GenBank/DDBJ databases">
        <title>Transcriptomic and genomic resources for Thalictrum thalictroides and T. hernandezii: Facilitating candidate gene discovery in an emerging model plant lineage.</title>
        <authorList>
            <person name="Arias T."/>
            <person name="Riano-Pachon D.M."/>
            <person name="Di Stilio V.S."/>
        </authorList>
    </citation>
    <scope>NUCLEOTIDE SEQUENCE [LARGE SCALE GENOMIC DNA]</scope>
    <source>
        <strain evidence="2">cv. WT478/WT964</strain>
        <tissue evidence="1">Leaves</tissue>
    </source>
</reference>
<proteinExistence type="predicted"/>
<evidence type="ECO:0000313" key="1">
    <source>
        <dbReference type="EMBL" id="KAF5200697.1"/>
    </source>
</evidence>
<accession>A0A7J6WUW1</accession>
<dbReference type="OrthoDB" id="1900198at2759"/>
<dbReference type="PANTHER" id="PTHR45786">
    <property type="entry name" value="DNA BINDING PROTEIN-LIKE"/>
    <property type="match status" value="1"/>
</dbReference>
<evidence type="ECO:0000313" key="2">
    <source>
        <dbReference type="Proteomes" id="UP000554482"/>
    </source>
</evidence>
<comment type="caution">
    <text evidence="1">The sequence shown here is derived from an EMBL/GenBank/DDBJ whole genome shotgun (WGS) entry which is preliminary data.</text>
</comment>
<name>A0A7J6WUW1_THATH</name>
<dbReference type="PANTHER" id="PTHR45786:SF74">
    <property type="entry name" value="ATP-DEPENDENT DNA HELICASE"/>
    <property type="match status" value="1"/>
</dbReference>
<keyword evidence="2" id="KW-1185">Reference proteome</keyword>
<organism evidence="1 2">
    <name type="scientific">Thalictrum thalictroides</name>
    <name type="common">Rue-anemone</name>
    <name type="synonym">Anemone thalictroides</name>
    <dbReference type="NCBI Taxonomy" id="46969"/>
    <lineage>
        <taxon>Eukaryota</taxon>
        <taxon>Viridiplantae</taxon>
        <taxon>Streptophyta</taxon>
        <taxon>Embryophyta</taxon>
        <taxon>Tracheophyta</taxon>
        <taxon>Spermatophyta</taxon>
        <taxon>Magnoliopsida</taxon>
        <taxon>Ranunculales</taxon>
        <taxon>Ranunculaceae</taxon>
        <taxon>Thalictroideae</taxon>
        <taxon>Thalictrum</taxon>
    </lineage>
</organism>
<gene>
    <name evidence="1" type="ORF">FRX31_009716</name>
</gene>
<protein>
    <submittedName>
        <fullName evidence="1">Uncharacterized protein</fullName>
    </submittedName>
</protein>
<sequence length="169" mass="19663">MHQCNPFIEYYYTALESLNRSNSEQAEGRENLPQTVRLNPQYRLILEEGADRRRYNLPTAAEFALVIPDEVDSDNRDVILFTKNTDGSISDRFQYIHRGHPAYLPLHYVLFFPFGNPGYRWSLRLNTNSNRVLGNDNEESTEGIEAELSLLDSTTAITYFRDETRRAHQ</sequence>
<dbReference type="AlphaFoldDB" id="A0A7J6WUW1"/>
<dbReference type="EMBL" id="JABWDY010010401">
    <property type="protein sequence ID" value="KAF5200697.1"/>
    <property type="molecule type" value="Genomic_DNA"/>
</dbReference>
<dbReference type="Proteomes" id="UP000554482">
    <property type="component" value="Unassembled WGS sequence"/>
</dbReference>